<evidence type="ECO:0000256" key="2">
    <source>
        <dbReference type="ARBA" id="ARBA00022670"/>
    </source>
</evidence>
<keyword evidence="3 5" id="KW-0378">Hydrolase</keyword>
<sequence>MWRRLIISAFVATSLATLHGALAGSLLIAFTSAAMAKNEKADGNGKAGGNNAGGNGGSGSNNGNSNGNAGGNNAGGNSGNGNAGGNAGGNSAGGNSAGGNSAGGNSAGGNSAGGNNGNGNAGGNNAGGNGTQNIGGPSGLPAAAAPADNPVTNTDGTAASVGAIATEIVEVPTPNGGAGKAIAVKGEIVAAIAGMDLAGYAAQKGFKVVDSQAYPALDMSVTRMAPPEGVSLAAARDMIQSAFPGASVDFNHVYRPNAGFAVASLEYAHQQISWNPTLTGCDARQDRIGMLDTMADLSQPALASSVIEQKSFVDHGATEAANLHGSMIATLLVGTEFGLLPNRPLSIGGIFTIDQTGAPIASTSSFIAGLNWLVDNGVRVVNTSLSGPDNRLLKLAVDAAAARQTRIVAAVGNDGLDGVARYPAAYPGVVGVTAVSPDRKAFQAANRGSFVALAAPGVDLWIPYTSAQNVGGVVVSGTSFASPFVAAALAANGNNLDRLLASALDLGPAGPDPVFGHGLVQAGNICAVAEAQ</sequence>
<dbReference type="InterPro" id="IPR023828">
    <property type="entry name" value="Peptidase_S8_Ser-AS"/>
</dbReference>
<dbReference type="InterPro" id="IPR050131">
    <property type="entry name" value="Peptidase_S8_subtilisin-like"/>
</dbReference>
<feature type="compositionally biased region" description="Gly residues" evidence="6">
    <location>
        <begin position="120"/>
        <end position="130"/>
    </location>
</feature>
<dbReference type="PANTHER" id="PTHR43806">
    <property type="entry name" value="PEPTIDASE S8"/>
    <property type="match status" value="1"/>
</dbReference>
<dbReference type="Gene3D" id="3.40.50.200">
    <property type="entry name" value="Peptidase S8/S53 domain"/>
    <property type="match status" value="1"/>
</dbReference>
<feature type="compositionally biased region" description="Gly residues" evidence="6">
    <location>
        <begin position="45"/>
        <end position="60"/>
    </location>
</feature>
<keyword evidence="9" id="KW-1185">Reference proteome</keyword>
<name>A0A4R6WK16_9PROT</name>
<dbReference type="PROSITE" id="PS51892">
    <property type="entry name" value="SUBTILASE"/>
    <property type="match status" value="1"/>
</dbReference>
<evidence type="ECO:0000313" key="8">
    <source>
        <dbReference type="EMBL" id="TDQ78407.1"/>
    </source>
</evidence>
<proteinExistence type="inferred from homology"/>
<evidence type="ECO:0000256" key="7">
    <source>
        <dbReference type="SAM" id="SignalP"/>
    </source>
</evidence>
<evidence type="ECO:0000256" key="1">
    <source>
        <dbReference type="ARBA" id="ARBA00011073"/>
    </source>
</evidence>
<evidence type="ECO:0000256" key="5">
    <source>
        <dbReference type="PROSITE-ProRule" id="PRU01240"/>
    </source>
</evidence>
<dbReference type="AlphaFoldDB" id="A0A4R6WK16"/>
<dbReference type="PROSITE" id="PS00138">
    <property type="entry name" value="SUBTILASE_SER"/>
    <property type="match status" value="1"/>
</dbReference>
<dbReference type="RefSeq" id="WP_208109913.1">
    <property type="nucleotide sequence ID" value="NZ_SNYW01000013.1"/>
</dbReference>
<keyword evidence="2 5" id="KW-0645">Protease</keyword>
<dbReference type="PANTHER" id="PTHR43806:SF11">
    <property type="entry name" value="CEREVISIN-RELATED"/>
    <property type="match status" value="1"/>
</dbReference>
<feature type="active site" description="Charge relay system" evidence="5">
    <location>
        <position position="479"/>
    </location>
</feature>
<evidence type="ECO:0000313" key="9">
    <source>
        <dbReference type="Proteomes" id="UP000295783"/>
    </source>
</evidence>
<dbReference type="InterPro" id="IPR036852">
    <property type="entry name" value="Peptidase_S8/S53_dom_sf"/>
</dbReference>
<dbReference type="GO" id="GO:0006508">
    <property type="term" value="P:proteolysis"/>
    <property type="evidence" value="ECO:0007669"/>
    <property type="project" value="UniProtKB-KW"/>
</dbReference>
<protein>
    <recommendedName>
        <fullName evidence="10">Subtilase family protein</fullName>
    </recommendedName>
</protein>
<keyword evidence="4 5" id="KW-0720">Serine protease</keyword>
<feature type="region of interest" description="Disordered" evidence="6">
    <location>
        <begin position="120"/>
        <end position="154"/>
    </location>
</feature>
<feature type="signal peptide" evidence="7">
    <location>
        <begin position="1"/>
        <end position="36"/>
    </location>
</feature>
<dbReference type="CDD" id="cd05561">
    <property type="entry name" value="Peptidases_S8_4"/>
    <property type="match status" value="1"/>
</dbReference>
<comment type="caution">
    <text evidence="8">The sequence shown here is derived from an EMBL/GenBank/DDBJ whole genome shotgun (WGS) entry which is preliminary data.</text>
</comment>
<accession>A0A4R6WK16</accession>
<dbReference type="SUPFAM" id="SSF52743">
    <property type="entry name" value="Subtilisin-like"/>
    <property type="match status" value="1"/>
</dbReference>
<comment type="similarity">
    <text evidence="1 5">Belongs to the peptidase S8 family.</text>
</comment>
<evidence type="ECO:0000256" key="6">
    <source>
        <dbReference type="SAM" id="MobiDB-lite"/>
    </source>
</evidence>
<evidence type="ECO:0000256" key="3">
    <source>
        <dbReference type="ARBA" id="ARBA00022801"/>
    </source>
</evidence>
<dbReference type="GO" id="GO:0004252">
    <property type="term" value="F:serine-type endopeptidase activity"/>
    <property type="evidence" value="ECO:0007669"/>
    <property type="project" value="UniProtKB-UniRule"/>
</dbReference>
<dbReference type="EMBL" id="SNYW01000013">
    <property type="protein sequence ID" value="TDQ78407.1"/>
    <property type="molecule type" value="Genomic_DNA"/>
</dbReference>
<feature type="active site" description="Charge relay system" evidence="5">
    <location>
        <position position="324"/>
    </location>
</feature>
<dbReference type="Proteomes" id="UP000295783">
    <property type="component" value="Unassembled WGS sequence"/>
</dbReference>
<evidence type="ECO:0000256" key="4">
    <source>
        <dbReference type="ARBA" id="ARBA00022825"/>
    </source>
</evidence>
<gene>
    <name evidence="8" type="ORF">A8950_3455</name>
</gene>
<reference evidence="8 9" key="1">
    <citation type="submission" date="2019-03" db="EMBL/GenBank/DDBJ databases">
        <title>Genomic Encyclopedia of Type Strains, Phase III (KMG-III): the genomes of soil and plant-associated and newly described type strains.</title>
        <authorList>
            <person name="Whitman W."/>
        </authorList>
    </citation>
    <scope>NUCLEOTIDE SEQUENCE [LARGE SCALE GENOMIC DNA]</scope>
    <source>
        <strain evidence="8 9">CGMCC 1.7660</strain>
    </source>
</reference>
<evidence type="ECO:0008006" key="10">
    <source>
        <dbReference type="Google" id="ProtNLM"/>
    </source>
</evidence>
<feature type="chain" id="PRO_5020855503" description="Subtilase family protein" evidence="7">
    <location>
        <begin position="37"/>
        <end position="532"/>
    </location>
</feature>
<keyword evidence="7" id="KW-0732">Signal</keyword>
<feature type="active site" description="Charge relay system" evidence="5">
    <location>
        <position position="292"/>
    </location>
</feature>
<feature type="region of interest" description="Disordered" evidence="6">
    <location>
        <begin position="45"/>
        <end position="74"/>
    </location>
</feature>
<organism evidence="8 9">
    <name type="scientific">Dongia mobilis</name>
    <dbReference type="NCBI Taxonomy" id="578943"/>
    <lineage>
        <taxon>Bacteria</taxon>
        <taxon>Pseudomonadati</taxon>
        <taxon>Pseudomonadota</taxon>
        <taxon>Alphaproteobacteria</taxon>
        <taxon>Rhodospirillales</taxon>
        <taxon>Dongiaceae</taxon>
        <taxon>Dongia</taxon>
    </lineage>
</organism>